<reference evidence="2" key="1">
    <citation type="submission" date="2019-09" db="EMBL/GenBank/DDBJ databases">
        <title>Antimicrobial potential of Antarctic Bacteria.</title>
        <authorList>
            <person name="Benaud N."/>
            <person name="Edwards R.J."/>
            <person name="Ferrari B.C."/>
        </authorList>
    </citation>
    <scope>NUCLEOTIDE SEQUENCE [LARGE SCALE GENOMIC DNA]</scope>
    <source>
        <strain evidence="2">INR9</strain>
    </source>
</reference>
<evidence type="ECO:0000313" key="2">
    <source>
        <dbReference type="Proteomes" id="UP000515511"/>
    </source>
</evidence>
<dbReference type="KEGG" id="lse:F1C12_16035"/>
<gene>
    <name evidence="1" type="ORF">F1C12_16035</name>
</gene>
<name>A0A7G6YDA6_9MICO</name>
<accession>A0A7G6YDA6</accession>
<protein>
    <recommendedName>
        <fullName evidence="3">Lipoprotein</fullName>
    </recommendedName>
</protein>
<dbReference type="RefSeq" id="WP_185275908.1">
    <property type="nucleotide sequence ID" value="NZ_CP043641.1"/>
</dbReference>
<sequence length="132" mass="14028">MRVVRAASAVLLGVVLVGGLTACSVIRDRIAPPDPPVKEQQRASALYFRDEYQPNVEKVRFTRDGSRPGFGASWCVNAVATVEGVEYEVIIGPATGPGFVGDNGMPPEAPLTPPPYVPLTVVYSDGTSEVIE</sequence>
<dbReference type="PROSITE" id="PS51257">
    <property type="entry name" value="PROKAR_LIPOPROTEIN"/>
    <property type="match status" value="1"/>
</dbReference>
<dbReference type="AlphaFoldDB" id="A0A7G6YDA6"/>
<evidence type="ECO:0008006" key="3">
    <source>
        <dbReference type="Google" id="ProtNLM"/>
    </source>
</evidence>
<organism evidence="1 2">
    <name type="scientific">Leifsonia shinshuensis</name>
    <dbReference type="NCBI Taxonomy" id="150026"/>
    <lineage>
        <taxon>Bacteria</taxon>
        <taxon>Bacillati</taxon>
        <taxon>Actinomycetota</taxon>
        <taxon>Actinomycetes</taxon>
        <taxon>Micrococcales</taxon>
        <taxon>Microbacteriaceae</taxon>
        <taxon>Leifsonia</taxon>
    </lineage>
</organism>
<evidence type="ECO:0000313" key="1">
    <source>
        <dbReference type="EMBL" id="QNE36471.1"/>
    </source>
</evidence>
<dbReference type="EMBL" id="CP043641">
    <property type="protein sequence ID" value="QNE36471.1"/>
    <property type="molecule type" value="Genomic_DNA"/>
</dbReference>
<proteinExistence type="predicted"/>
<dbReference type="Proteomes" id="UP000515511">
    <property type="component" value="Chromosome"/>
</dbReference>